<dbReference type="PROSITE" id="PS50196">
    <property type="entry name" value="RANBD1"/>
    <property type="match status" value="1"/>
</dbReference>
<dbReference type="GO" id="GO:0051028">
    <property type="term" value="P:mRNA transport"/>
    <property type="evidence" value="ECO:0007669"/>
    <property type="project" value="UniProtKB-KW"/>
</dbReference>
<comment type="subcellular location">
    <subcellularLocation>
        <location evidence="1">Nucleus</location>
        <location evidence="1">Nuclear pore complex</location>
    </subcellularLocation>
</comment>
<keyword evidence="4" id="KW-0509">mRNA transport</keyword>
<dbReference type="PANTHER" id="PTHR23138:SF142">
    <property type="entry name" value="RAN-BINDING PROTEIN 3B-RELATED"/>
    <property type="match status" value="1"/>
</dbReference>
<dbReference type="SUPFAM" id="SSF50729">
    <property type="entry name" value="PH domain-like"/>
    <property type="match status" value="1"/>
</dbReference>
<dbReference type="Pfam" id="PF08911">
    <property type="entry name" value="NUP50"/>
    <property type="match status" value="1"/>
</dbReference>
<dbReference type="InterPro" id="IPR045255">
    <property type="entry name" value="RanBP1-like"/>
</dbReference>
<dbReference type="SMR" id="A0A3L6DJF3"/>
<evidence type="ECO:0000256" key="8">
    <source>
        <dbReference type="ARBA" id="ARBA00023132"/>
    </source>
</evidence>
<protein>
    <submittedName>
        <fullName evidence="12">Nuclear pore complex protein NUP50A</fullName>
    </submittedName>
</protein>
<evidence type="ECO:0000256" key="7">
    <source>
        <dbReference type="ARBA" id="ARBA00023010"/>
    </source>
</evidence>
<dbReference type="Pfam" id="PF00638">
    <property type="entry name" value="Ran_BP1"/>
    <property type="match status" value="1"/>
</dbReference>
<evidence type="ECO:0000313" key="12">
    <source>
        <dbReference type="EMBL" id="PWZ08756.1"/>
    </source>
</evidence>
<evidence type="ECO:0000256" key="2">
    <source>
        <dbReference type="ARBA" id="ARBA00022448"/>
    </source>
</evidence>
<feature type="compositionally biased region" description="Basic and acidic residues" evidence="10">
    <location>
        <begin position="191"/>
        <end position="239"/>
    </location>
</feature>
<dbReference type="FunFam" id="2.30.29.30:FF:000353">
    <property type="entry name" value="Nuclear pore complex protein NUP50A"/>
    <property type="match status" value="1"/>
</dbReference>
<feature type="region of interest" description="Disordered" evidence="10">
    <location>
        <begin position="451"/>
        <end position="475"/>
    </location>
</feature>
<evidence type="ECO:0000256" key="3">
    <source>
        <dbReference type="ARBA" id="ARBA00022737"/>
    </source>
</evidence>
<keyword evidence="3" id="KW-0677">Repeat</keyword>
<dbReference type="InterPro" id="IPR011993">
    <property type="entry name" value="PH-like_dom_sf"/>
</dbReference>
<dbReference type="SMART" id="SM00160">
    <property type="entry name" value="RanBD"/>
    <property type="match status" value="1"/>
</dbReference>
<evidence type="ECO:0000256" key="4">
    <source>
        <dbReference type="ARBA" id="ARBA00022816"/>
    </source>
</evidence>
<keyword evidence="5" id="KW-0653">Protein transport</keyword>
<dbReference type="CDD" id="cd13169">
    <property type="entry name" value="RanBD_NUP50_plant"/>
    <property type="match status" value="1"/>
</dbReference>
<feature type="compositionally biased region" description="Polar residues" evidence="10">
    <location>
        <begin position="57"/>
        <end position="67"/>
    </location>
</feature>
<keyword evidence="2" id="KW-0813">Transport</keyword>
<accession>A0A3L6DJF3</accession>
<keyword evidence="7" id="KW-0811">Translocation</keyword>
<dbReference type="Proteomes" id="UP000251960">
    <property type="component" value="Chromosome 8"/>
</dbReference>
<comment type="caution">
    <text evidence="12">The sequence shown here is derived from an EMBL/GenBank/DDBJ whole genome shotgun (WGS) entry which is preliminary data.</text>
</comment>
<feature type="compositionally biased region" description="Basic and acidic residues" evidence="10">
    <location>
        <begin position="451"/>
        <end position="462"/>
    </location>
</feature>
<evidence type="ECO:0000259" key="11">
    <source>
        <dbReference type="PROSITE" id="PS50196"/>
    </source>
</evidence>
<feature type="domain" description="RanBD1" evidence="11">
    <location>
        <begin position="334"/>
        <end position="449"/>
    </location>
</feature>
<organism evidence="12 13">
    <name type="scientific">Zea mays</name>
    <name type="common">Maize</name>
    <dbReference type="NCBI Taxonomy" id="4577"/>
    <lineage>
        <taxon>Eukaryota</taxon>
        <taxon>Viridiplantae</taxon>
        <taxon>Streptophyta</taxon>
        <taxon>Embryophyta</taxon>
        <taxon>Tracheophyta</taxon>
        <taxon>Spermatophyta</taxon>
        <taxon>Magnoliopsida</taxon>
        <taxon>Liliopsida</taxon>
        <taxon>Poales</taxon>
        <taxon>Poaceae</taxon>
        <taxon>PACMAD clade</taxon>
        <taxon>Panicoideae</taxon>
        <taxon>Andropogonodae</taxon>
        <taxon>Andropogoneae</taxon>
        <taxon>Tripsacinae</taxon>
        <taxon>Zea</taxon>
    </lineage>
</organism>
<keyword evidence="9" id="KW-0539">Nucleus</keyword>
<dbReference type="GO" id="GO:0005643">
    <property type="term" value="C:nuclear pore"/>
    <property type="evidence" value="ECO:0007669"/>
    <property type="project" value="UniProtKB-SubCell"/>
</dbReference>
<dbReference type="ExpressionAtlas" id="A0A3L6DJF3">
    <property type="expression patterns" value="baseline and differential"/>
</dbReference>
<feature type="region of interest" description="Disordered" evidence="10">
    <location>
        <begin position="55"/>
        <end position="244"/>
    </location>
</feature>
<keyword evidence="8" id="KW-0906">Nuclear pore complex</keyword>
<reference evidence="12 13" key="1">
    <citation type="journal article" date="2018" name="Nat. Genet.">
        <title>Extensive intraspecific gene order and gene structural variations between Mo17 and other maize genomes.</title>
        <authorList>
            <person name="Sun S."/>
            <person name="Zhou Y."/>
            <person name="Chen J."/>
            <person name="Shi J."/>
            <person name="Zhao H."/>
            <person name="Zhao H."/>
            <person name="Song W."/>
            <person name="Zhang M."/>
            <person name="Cui Y."/>
            <person name="Dong X."/>
            <person name="Liu H."/>
            <person name="Ma X."/>
            <person name="Jiao Y."/>
            <person name="Wang B."/>
            <person name="Wei X."/>
            <person name="Stein J.C."/>
            <person name="Glaubitz J.C."/>
            <person name="Lu F."/>
            <person name="Yu G."/>
            <person name="Liang C."/>
            <person name="Fengler K."/>
            <person name="Li B."/>
            <person name="Rafalski A."/>
            <person name="Schnable P.S."/>
            <person name="Ware D.H."/>
            <person name="Buckler E.S."/>
            <person name="Lai J."/>
        </authorList>
    </citation>
    <scope>NUCLEOTIDE SEQUENCE [LARGE SCALE GENOMIC DNA]</scope>
    <source>
        <strain evidence="13">cv. Missouri 17</strain>
        <tissue evidence="12">Seedling</tissue>
    </source>
</reference>
<feature type="compositionally biased region" description="Polar residues" evidence="10">
    <location>
        <begin position="116"/>
        <end position="125"/>
    </location>
</feature>
<evidence type="ECO:0000256" key="10">
    <source>
        <dbReference type="SAM" id="MobiDB-lite"/>
    </source>
</evidence>
<keyword evidence="6" id="KW-0007">Acetylation</keyword>
<dbReference type="EMBL" id="NCVQ01000009">
    <property type="protein sequence ID" value="PWZ08756.1"/>
    <property type="molecule type" value="Genomic_DNA"/>
</dbReference>
<evidence type="ECO:0000256" key="5">
    <source>
        <dbReference type="ARBA" id="ARBA00022927"/>
    </source>
</evidence>
<evidence type="ECO:0000256" key="1">
    <source>
        <dbReference type="ARBA" id="ARBA00004567"/>
    </source>
</evidence>
<dbReference type="PANTHER" id="PTHR23138">
    <property type="entry name" value="RAN BINDING PROTEIN"/>
    <property type="match status" value="1"/>
</dbReference>
<dbReference type="OrthoDB" id="185618at2759"/>
<dbReference type="Gene3D" id="2.30.29.30">
    <property type="entry name" value="Pleckstrin-homology domain (PH domain)/Phosphotyrosine-binding domain (PTB)"/>
    <property type="match status" value="1"/>
</dbReference>
<dbReference type="GO" id="GO:0015031">
    <property type="term" value="P:protein transport"/>
    <property type="evidence" value="ECO:0007669"/>
    <property type="project" value="UniProtKB-KW"/>
</dbReference>
<name>A0A3L6DJF3_MAIZE</name>
<gene>
    <name evidence="12" type="primary">NUP50A_0</name>
    <name evidence="12" type="ORF">Zm00014a_012011</name>
</gene>
<evidence type="ECO:0000256" key="9">
    <source>
        <dbReference type="ARBA" id="ARBA00023242"/>
    </source>
</evidence>
<evidence type="ECO:0000256" key="6">
    <source>
        <dbReference type="ARBA" id="ARBA00022990"/>
    </source>
</evidence>
<dbReference type="InterPro" id="IPR000156">
    <property type="entry name" value="Ran_bind_dom"/>
</dbReference>
<dbReference type="InterPro" id="IPR015007">
    <property type="entry name" value="NUP2/50/61"/>
</dbReference>
<feature type="region of interest" description="Disordered" evidence="10">
    <location>
        <begin position="1"/>
        <end position="43"/>
    </location>
</feature>
<evidence type="ECO:0000313" key="13">
    <source>
        <dbReference type="Proteomes" id="UP000251960"/>
    </source>
</evidence>
<dbReference type="AlphaFoldDB" id="A0A3L6DJF3"/>
<dbReference type="OMA" id="SHMHSST"/>
<sequence length="475" mass="49678">MADEEQTPGSRKRVAGTQINKDNPEPDDDEPEQEMGTFKKATEEVMATRIIVKVRRQQTSSAPSNPFSAIRFAPTDSSVQTCAPVPQVQPSDVKGDEGCNGTGKNTLSVPDKNAGSGVNTDSGATTEAPPQPVGTSDKAEGTEAESGGDKVVAGKPNEGSCMSSEVQGKTKEGDAEEKEGADEAGNNGTVSKDDTEKKGGGESETKDCLSEEQRDAGKISKDKSEQKDGGESHQKDADNKGQTSSATSLFSFTNLSSGQNAFTSLTGTGFSSTSFSFGSASKDGPSTGPLFGLKADGSSFPSFSLGAASNGSSATVLATSAETPKKFAMAEGPVETGEENEKAVFTADSALYEYLDGGWKERGKGELKLNVPVSSSGGERARLVMRAKGNYRLVLNASLYNDMSLKDMDKKGVTFACMNSIGESPSSLATFALKFKDTATREEFKDAVEFHRASKAPDEPLKAPENSSKAAEAEA</sequence>
<dbReference type="InterPro" id="IPR045207">
    <property type="entry name" value="RanBD_NUP50_plant"/>
</dbReference>
<proteinExistence type="predicted"/>